<evidence type="ECO:0000256" key="1">
    <source>
        <dbReference type="SAM" id="MobiDB-lite"/>
    </source>
</evidence>
<proteinExistence type="predicted"/>
<feature type="region of interest" description="Disordered" evidence="1">
    <location>
        <begin position="1"/>
        <end position="26"/>
    </location>
</feature>
<reference evidence="2" key="1">
    <citation type="journal article" date="2023" name="Mol. Phylogenet. Evol.">
        <title>Genome-scale phylogeny and comparative genomics of the fungal order Sordariales.</title>
        <authorList>
            <person name="Hensen N."/>
            <person name="Bonometti L."/>
            <person name="Westerberg I."/>
            <person name="Brannstrom I.O."/>
            <person name="Guillou S."/>
            <person name="Cros-Aarteil S."/>
            <person name="Calhoun S."/>
            <person name="Haridas S."/>
            <person name="Kuo A."/>
            <person name="Mondo S."/>
            <person name="Pangilinan J."/>
            <person name="Riley R."/>
            <person name="LaButti K."/>
            <person name="Andreopoulos B."/>
            <person name="Lipzen A."/>
            <person name="Chen C."/>
            <person name="Yan M."/>
            <person name="Daum C."/>
            <person name="Ng V."/>
            <person name="Clum A."/>
            <person name="Steindorff A."/>
            <person name="Ohm R.A."/>
            <person name="Martin F."/>
            <person name="Silar P."/>
            <person name="Natvig D.O."/>
            <person name="Lalanne C."/>
            <person name="Gautier V."/>
            <person name="Ament-Velasquez S.L."/>
            <person name="Kruys A."/>
            <person name="Hutchinson M.I."/>
            <person name="Powell A.J."/>
            <person name="Barry K."/>
            <person name="Miller A.N."/>
            <person name="Grigoriev I.V."/>
            <person name="Debuchy R."/>
            <person name="Gladieux P."/>
            <person name="Hiltunen Thoren M."/>
            <person name="Johannesson H."/>
        </authorList>
    </citation>
    <scope>NUCLEOTIDE SEQUENCE</scope>
    <source>
        <strain evidence="2">CBS 538.74</strain>
    </source>
</reference>
<keyword evidence="3" id="KW-1185">Reference proteome</keyword>
<comment type="caution">
    <text evidence="2">The sequence shown here is derived from an EMBL/GenBank/DDBJ whole genome shotgun (WGS) entry which is preliminary data.</text>
</comment>
<organism evidence="2 3">
    <name type="scientific">Chaetomidium leptoderma</name>
    <dbReference type="NCBI Taxonomy" id="669021"/>
    <lineage>
        <taxon>Eukaryota</taxon>
        <taxon>Fungi</taxon>
        <taxon>Dikarya</taxon>
        <taxon>Ascomycota</taxon>
        <taxon>Pezizomycotina</taxon>
        <taxon>Sordariomycetes</taxon>
        <taxon>Sordariomycetidae</taxon>
        <taxon>Sordariales</taxon>
        <taxon>Chaetomiaceae</taxon>
        <taxon>Chaetomidium</taxon>
    </lineage>
</organism>
<protein>
    <submittedName>
        <fullName evidence="2">Uncharacterized protein</fullName>
    </submittedName>
</protein>
<dbReference type="Proteomes" id="UP001302745">
    <property type="component" value="Unassembled WGS sequence"/>
</dbReference>
<gene>
    <name evidence="2" type="ORF">C8A00DRAFT_33081</name>
</gene>
<reference evidence="2" key="2">
    <citation type="submission" date="2023-05" db="EMBL/GenBank/DDBJ databases">
        <authorList>
            <consortium name="Lawrence Berkeley National Laboratory"/>
            <person name="Steindorff A."/>
            <person name="Hensen N."/>
            <person name="Bonometti L."/>
            <person name="Westerberg I."/>
            <person name="Brannstrom I.O."/>
            <person name="Guillou S."/>
            <person name="Cros-Aarteil S."/>
            <person name="Calhoun S."/>
            <person name="Haridas S."/>
            <person name="Kuo A."/>
            <person name="Mondo S."/>
            <person name="Pangilinan J."/>
            <person name="Riley R."/>
            <person name="Labutti K."/>
            <person name="Andreopoulos B."/>
            <person name="Lipzen A."/>
            <person name="Chen C."/>
            <person name="Yanf M."/>
            <person name="Daum C."/>
            <person name="Ng V."/>
            <person name="Clum A."/>
            <person name="Ohm R."/>
            <person name="Martin F."/>
            <person name="Silar P."/>
            <person name="Natvig D."/>
            <person name="Lalanne C."/>
            <person name="Gautier V."/>
            <person name="Ament-Velasquez S.L."/>
            <person name="Kruys A."/>
            <person name="Hutchinson M.I."/>
            <person name="Powell A.J."/>
            <person name="Barry K."/>
            <person name="Miller A.N."/>
            <person name="Grigoriev I.V."/>
            <person name="Debuchy R."/>
            <person name="Gladieux P."/>
            <person name="Thoren M.H."/>
            <person name="Johannesson H."/>
        </authorList>
    </citation>
    <scope>NUCLEOTIDE SEQUENCE</scope>
    <source>
        <strain evidence="2">CBS 538.74</strain>
    </source>
</reference>
<dbReference type="AlphaFoldDB" id="A0AAN6VMY4"/>
<feature type="region of interest" description="Disordered" evidence="1">
    <location>
        <begin position="81"/>
        <end position="165"/>
    </location>
</feature>
<dbReference type="EMBL" id="MU856920">
    <property type="protein sequence ID" value="KAK4154129.1"/>
    <property type="molecule type" value="Genomic_DNA"/>
</dbReference>
<evidence type="ECO:0000313" key="2">
    <source>
        <dbReference type="EMBL" id="KAK4154129.1"/>
    </source>
</evidence>
<sequence length="165" mass="17188">MSQFANRDLLEDLPENEPWPPVPPDVDTATIEVETPELSVTGNSMLYRIKGHPSKVYKFRAKNRKWRDIFLRLYDGSCNPYSDDSAANDSTANDPAANASAANSTANDSAAANSTSNDSAANDSISNDSAANDSAANDSAANDSAANDSAAAGSATNDSVAIATP</sequence>
<accession>A0AAN6VMY4</accession>
<name>A0AAN6VMY4_9PEZI</name>
<evidence type="ECO:0000313" key="3">
    <source>
        <dbReference type="Proteomes" id="UP001302745"/>
    </source>
</evidence>
<feature type="compositionally biased region" description="Low complexity" evidence="1">
    <location>
        <begin position="82"/>
        <end position="159"/>
    </location>
</feature>